<dbReference type="AlphaFoldDB" id="A0AAW3S3L1"/>
<evidence type="ECO:0000313" key="4">
    <source>
        <dbReference type="Proteomes" id="UP000822271"/>
    </source>
</evidence>
<evidence type="ECO:0008006" key="5">
    <source>
        <dbReference type="Google" id="ProtNLM"/>
    </source>
</evidence>
<proteinExistence type="predicted"/>
<gene>
    <name evidence="1" type="ORF">D7Y33_11255</name>
    <name evidence="2" type="ORF">GPNADHDJ_04071</name>
</gene>
<dbReference type="Proteomes" id="UP000822271">
    <property type="component" value="Unassembled WGS sequence"/>
</dbReference>
<name>A0AAW3S3L1_STEMA</name>
<dbReference type="GeneID" id="93832427"/>
<reference evidence="1" key="1">
    <citation type="submission" date="2018-09" db="EMBL/GenBank/DDBJ databases">
        <authorList>
            <person name="Groschel M."/>
            <person name="Kohl T."/>
            <person name="Conchillo-Sole O."/>
            <person name="Mamat U."/>
            <person name="Yero D."/>
            <person name="Niemann S."/>
            <person name="Daura X."/>
            <person name="Gibert I."/>
        </authorList>
    </citation>
    <scope>NUCLEOTIDE SEQUENCE</scope>
    <source>
        <strain evidence="1">OG156</strain>
    </source>
</reference>
<evidence type="ECO:0000313" key="3">
    <source>
        <dbReference type="Proteomes" id="UP000515598"/>
    </source>
</evidence>
<reference evidence="2 3" key="3">
    <citation type="submission" date="2020-08" db="EMBL/GenBank/DDBJ databases">
        <title>Phenotypic and transcriptomic analysis of seven clinical Stenotrophomonas maltophilia isolates identify a small set of shared and commonly regulated genes involved in biofilm lifestyle.</title>
        <authorList>
            <person name="Alio I."/>
            <person name="Gudzuhn M."/>
            <person name="Streit W."/>
        </authorList>
    </citation>
    <scope>NUCLEOTIDE SEQUENCE [LARGE SCALE GENOMIC DNA]</scope>
    <source>
        <strain evidence="2 3">UHH_SKK55</strain>
    </source>
</reference>
<dbReference type="Proteomes" id="UP000515598">
    <property type="component" value="Chromosome"/>
</dbReference>
<organism evidence="1 4">
    <name type="scientific">Stenotrophomonas maltophilia</name>
    <name type="common">Pseudomonas maltophilia</name>
    <name type="synonym">Xanthomonas maltophilia</name>
    <dbReference type="NCBI Taxonomy" id="40324"/>
    <lineage>
        <taxon>Bacteria</taxon>
        <taxon>Pseudomonadati</taxon>
        <taxon>Pseudomonadota</taxon>
        <taxon>Gammaproteobacteria</taxon>
        <taxon>Lysobacterales</taxon>
        <taxon>Lysobacteraceae</taxon>
        <taxon>Stenotrophomonas</taxon>
        <taxon>Stenotrophomonas maltophilia group</taxon>
    </lineage>
</organism>
<evidence type="ECO:0000313" key="1">
    <source>
        <dbReference type="EMBL" id="MBA0311575.1"/>
    </source>
</evidence>
<protein>
    <recommendedName>
        <fullName evidence="5">HEPN domain-containing protein</fullName>
    </recommendedName>
</protein>
<sequence>MEDIVSDQNHPNQWFARAAGLRAGAACIWLSIRGSAEETRELLGEPVGFSMALAARPSYHLLCGLAIEVLLKAILVSRGKKPANTHDSVLLANEAGLATSQTDVELLKFYASTVVWAAKYPTSRKGETEMISYWENAGDVLTTSEPVPSSHWIRKIGSSGRTDWPSFAAMYSRIAALRQA</sequence>
<reference evidence="1" key="2">
    <citation type="journal article" date="2020" name="Front. Microbiol.">
        <title>Genetic Variants of the DSF Quorum Sensing System in Stenotrophomonas maltophilia Influence Virulence and Resistance Phenotypes Among Genotypically Diverse Clinical Isolates.</title>
        <authorList>
            <person name="Yero D."/>
            <person name="Huedo P."/>
            <person name="Conchillo-Sole O."/>
            <person name="Martinez-Servat S."/>
            <person name="Mamat U."/>
            <person name="Coves X."/>
            <person name="Llanas F."/>
            <person name="Roca I."/>
            <person name="Vila J."/>
            <person name="Schaible U.E."/>
            <person name="Daura X."/>
            <person name="Gibert I."/>
        </authorList>
    </citation>
    <scope>NUCLEOTIDE SEQUENCE</scope>
    <source>
        <strain evidence="1">OG156</strain>
    </source>
</reference>
<accession>A0AAW3S3L1</accession>
<dbReference type="EMBL" id="RAUE01000017">
    <property type="protein sequence ID" value="MBA0311575.1"/>
    <property type="molecule type" value="Genomic_DNA"/>
</dbReference>
<dbReference type="EMBL" id="CP060025">
    <property type="protein sequence ID" value="QNG79817.1"/>
    <property type="molecule type" value="Genomic_DNA"/>
</dbReference>
<evidence type="ECO:0000313" key="2">
    <source>
        <dbReference type="EMBL" id="QNG79817.1"/>
    </source>
</evidence>
<dbReference type="RefSeq" id="WP_024957706.1">
    <property type="nucleotide sequence ID" value="NZ_CP008838.1"/>
</dbReference>